<reference evidence="3" key="2">
    <citation type="submission" date="2023-06" db="EMBL/GenBank/DDBJ databases">
        <authorList>
            <consortium name="Lawrence Berkeley National Laboratory"/>
            <person name="Mondo S.J."/>
            <person name="Hensen N."/>
            <person name="Bonometti L."/>
            <person name="Westerberg I."/>
            <person name="Brannstrom I.O."/>
            <person name="Guillou S."/>
            <person name="Cros-Aarteil S."/>
            <person name="Calhoun S."/>
            <person name="Haridas S."/>
            <person name="Kuo A."/>
            <person name="Pangilinan J."/>
            <person name="Riley R."/>
            <person name="Labutti K."/>
            <person name="Andreopoulos B."/>
            <person name="Lipzen A."/>
            <person name="Chen C."/>
            <person name="Yanf M."/>
            <person name="Daum C."/>
            <person name="Ng V."/>
            <person name="Clum A."/>
            <person name="Steindorff A."/>
            <person name="Ohm R."/>
            <person name="Martin F."/>
            <person name="Silar P."/>
            <person name="Natvig D."/>
            <person name="Lalanne C."/>
            <person name="Gautier V."/>
            <person name="Ament-Velasquez S.L."/>
            <person name="Kruys A."/>
            <person name="Hutchinson M.I."/>
            <person name="Powell A.J."/>
            <person name="Barry K."/>
            <person name="Miller A.N."/>
            <person name="Grigoriev I.V."/>
            <person name="Debuchy R."/>
            <person name="Gladieux P."/>
            <person name="Thoren M.H."/>
            <person name="Johannesson H."/>
        </authorList>
    </citation>
    <scope>NUCLEOTIDE SEQUENCE</scope>
    <source>
        <strain evidence="3">PSN324</strain>
    </source>
</reference>
<keyword evidence="2" id="KW-1133">Transmembrane helix</keyword>
<feature type="transmembrane region" description="Helical" evidence="2">
    <location>
        <begin position="756"/>
        <end position="777"/>
    </location>
</feature>
<feature type="transmembrane region" description="Helical" evidence="2">
    <location>
        <begin position="715"/>
        <end position="735"/>
    </location>
</feature>
<evidence type="ECO:0000256" key="2">
    <source>
        <dbReference type="SAM" id="Phobius"/>
    </source>
</evidence>
<gene>
    <name evidence="3" type="ORF">QBC42DRAFT_293344</name>
</gene>
<proteinExistence type="predicted"/>
<keyword evidence="4" id="KW-1185">Reference proteome</keyword>
<dbReference type="Proteomes" id="UP001321749">
    <property type="component" value="Unassembled WGS sequence"/>
</dbReference>
<evidence type="ECO:0000313" key="4">
    <source>
        <dbReference type="Proteomes" id="UP001321749"/>
    </source>
</evidence>
<protein>
    <submittedName>
        <fullName evidence="3">Uncharacterized protein</fullName>
    </submittedName>
</protein>
<feature type="transmembrane region" description="Helical" evidence="2">
    <location>
        <begin position="827"/>
        <end position="849"/>
    </location>
</feature>
<keyword evidence="2" id="KW-0472">Membrane</keyword>
<dbReference type="PANTHER" id="PTHR37544:SF3">
    <property type="entry name" value="SPRAY"/>
    <property type="match status" value="1"/>
</dbReference>
<dbReference type="PANTHER" id="PTHR37544">
    <property type="entry name" value="SPRAY-RELATED"/>
    <property type="match status" value="1"/>
</dbReference>
<sequence>MPNSEALGTPTPCATLNYTLDLSHNLVLFAPCINLVTISRDGPSAIEMWLDIPKPDYQLTRHGSFSDTDSPGLRSPGTDSWSISARETSPIFKNRFEVEETTPPWGGEDHRDPIHRPEPWRPLFFRRRALYAFMISFILMGAAIEALFIVSEKRQGLATAVSGVSLQYVWTYGPMAIMTLVSALWSIVDFLARVSVPWTRLREAETELEVRKALLLDYISSFSLTVPFRAMRKRDHVVAATTLVSLLFTVMIIFAPSMIRFAPLGFRIPVEVRTKFVGDPSRLSGYGVLPLYNAIGVKQYNLQYPDGISADHIVHQSVQASPKSVSELHATVEGLTHDLECQPAAVSNFSTIPGVDVSGAKTLTLDFNLNAPGCDFVITGRNFSFPSSTPIWSEAVDNPLVVPMRAGAVVTGQCRSSNAVPDPKDLDSWRLGVVAFWLNVTIQTEGSFRAGDIETTFRFATVDASQQLICRPTYSIIDVDILREYDDAARISPAAKPRKRNLPGIHAWDIAKAVADEYSDLTFKLWSVVGTAFIGTAADAWYSKPWGDAGTLPRQWDTLITAMVGLGGVSYPEEAQIRNATSMAISARSFYRQNAAFLTRGTLMEPASGAASGYATIPRDRYVVHGLTAQVLVSLCLVSVLAIWMTLHKLPKNFSLDGDPRTIAGVKILAENLAPSFPDDLRGTRRLPEKADEIRSKEEPETKKRNLYQPLSVRLTSRAAVCLCVVGVVVALELLHQRSQKYGGIGSYASKLIYMHYLWTLLPTSGASLIGMFFTSVDSELRTLGPYHALSKGPPSLVPESIGLNLRGLVGPHALCKEIKTRHFATAAATVAAMLATLLATASGSLYFVDAKPYTSDRLFRLVGSFTSDMLNDYYLVSWGVFSSSDYSSTEASVISTLILQSNLSYPAFTYENLAFPQLALDDLKSATSYYNASQLEVHTVVPALRGGLACTLHPQDTVVADMVHVTPSQNWTGRAGRYKRPRTWPSGDTIRVNITNIRDFCPETYYPIPSSPELDTTALFHLPEGNERASEGVFGASYPFSDDIGVCGCNNYFYVWGSYVRGVDGKAGEVRASALSCNATIESVDVEAIFWGANHVVRSDYPPKVREDTLRTIIEPSNEHSAGKFNLTIYEEMYSLPVRGKGAVMDDFFKILVGSPSGLSLDMVGEKNRTADVIDAIKRQHGIIMAQVLSSSSRIPTPRYYENATDLAHMHDKGLFASTGQGELNATTYKAVVHATTPRVMQDEQTTRVMQGLLGATLVFAVLSWVLAPKTAVLYRPATSVASILALLVDGNLYQKGQEDAGGKKGYRLGYGTQASPEGVGTKKEKVMRAEDDRERFAIWVVDMPRKDGDIELKGVTPT</sequence>
<comment type="caution">
    <text evidence="3">The sequence shown here is derived from an EMBL/GenBank/DDBJ whole genome shotgun (WGS) entry which is preliminary data.</text>
</comment>
<accession>A0AAV9I592</accession>
<feature type="region of interest" description="Disordered" evidence="1">
    <location>
        <begin position="682"/>
        <end position="701"/>
    </location>
</feature>
<organism evidence="3 4">
    <name type="scientific">Cladorrhinum samala</name>
    <dbReference type="NCBI Taxonomy" id="585594"/>
    <lineage>
        <taxon>Eukaryota</taxon>
        <taxon>Fungi</taxon>
        <taxon>Dikarya</taxon>
        <taxon>Ascomycota</taxon>
        <taxon>Pezizomycotina</taxon>
        <taxon>Sordariomycetes</taxon>
        <taxon>Sordariomycetidae</taxon>
        <taxon>Sordariales</taxon>
        <taxon>Podosporaceae</taxon>
        <taxon>Cladorrhinum</taxon>
    </lineage>
</organism>
<feature type="transmembrane region" description="Helical" evidence="2">
    <location>
        <begin position="129"/>
        <end position="150"/>
    </location>
</feature>
<reference evidence="3" key="1">
    <citation type="journal article" date="2023" name="Mol. Phylogenet. Evol.">
        <title>Genome-scale phylogeny and comparative genomics of the fungal order Sordariales.</title>
        <authorList>
            <person name="Hensen N."/>
            <person name="Bonometti L."/>
            <person name="Westerberg I."/>
            <person name="Brannstrom I.O."/>
            <person name="Guillou S."/>
            <person name="Cros-Aarteil S."/>
            <person name="Calhoun S."/>
            <person name="Haridas S."/>
            <person name="Kuo A."/>
            <person name="Mondo S."/>
            <person name="Pangilinan J."/>
            <person name="Riley R."/>
            <person name="LaButti K."/>
            <person name="Andreopoulos B."/>
            <person name="Lipzen A."/>
            <person name="Chen C."/>
            <person name="Yan M."/>
            <person name="Daum C."/>
            <person name="Ng V."/>
            <person name="Clum A."/>
            <person name="Steindorff A."/>
            <person name="Ohm R.A."/>
            <person name="Martin F."/>
            <person name="Silar P."/>
            <person name="Natvig D.O."/>
            <person name="Lalanne C."/>
            <person name="Gautier V."/>
            <person name="Ament-Velasquez S.L."/>
            <person name="Kruys A."/>
            <person name="Hutchinson M.I."/>
            <person name="Powell A.J."/>
            <person name="Barry K."/>
            <person name="Miller A.N."/>
            <person name="Grigoriev I.V."/>
            <person name="Debuchy R."/>
            <person name="Gladieux P."/>
            <person name="Hiltunen Thoren M."/>
            <person name="Johannesson H."/>
        </authorList>
    </citation>
    <scope>NUCLEOTIDE SEQUENCE</scope>
    <source>
        <strain evidence="3">PSN324</strain>
    </source>
</reference>
<feature type="transmembrane region" description="Helical" evidence="2">
    <location>
        <begin position="170"/>
        <end position="192"/>
    </location>
</feature>
<evidence type="ECO:0000313" key="3">
    <source>
        <dbReference type="EMBL" id="KAK4466528.1"/>
    </source>
</evidence>
<dbReference type="Pfam" id="PF11915">
    <property type="entry name" value="DUF3433"/>
    <property type="match status" value="2"/>
</dbReference>
<dbReference type="EMBL" id="MU864931">
    <property type="protein sequence ID" value="KAK4466528.1"/>
    <property type="molecule type" value="Genomic_DNA"/>
</dbReference>
<feature type="transmembrane region" description="Helical" evidence="2">
    <location>
        <begin position="237"/>
        <end position="259"/>
    </location>
</feature>
<evidence type="ECO:0000256" key="1">
    <source>
        <dbReference type="SAM" id="MobiDB-lite"/>
    </source>
</evidence>
<feature type="transmembrane region" description="Helical" evidence="2">
    <location>
        <begin position="622"/>
        <end position="647"/>
    </location>
</feature>
<keyword evidence="2" id="KW-0812">Transmembrane</keyword>
<dbReference type="InterPro" id="IPR021840">
    <property type="entry name" value="DUF3433"/>
</dbReference>
<name>A0AAV9I592_9PEZI</name>